<sequence length="51" mass="5693">FPQPKGRVLLLLPTFLYISLRENFSSPLLYASSSAVSPLHTSVVSDECVRR</sequence>
<organism evidence="1 2">
    <name type="scientific">Cystoisospora suis</name>
    <dbReference type="NCBI Taxonomy" id="483139"/>
    <lineage>
        <taxon>Eukaryota</taxon>
        <taxon>Sar</taxon>
        <taxon>Alveolata</taxon>
        <taxon>Apicomplexa</taxon>
        <taxon>Conoidasida</taxon>
        <taxon>Coccidia</taxon>
        <taxon>Eucoccidiorida</taxon>
        <taxon>Eimeriorina</taxon>
        <taxon>Sarcocystidae</taxon>
        <taxon>Cystoisospora</taxon>
    </lineage>
</organism>
<gene>
    <name evidence="1" type="ORF">CSUI_005932</name>
</gene>
<reference evidence="1 2" key="1">
    <citation type="journal article" date="2017" name="Int. J. Parasitol.">
        <title>The genome of the protozoan parasite Cystoisospora suis and a reverse vaccinology approach to identify vaccine candidates.</title>
        <authorList>
            <person name="Palmieri N."/>
            <person name="Shrestha A."/>
            <person name="Ruttkowski B."/>
            <person name="Beck T."/>
            <person name="Vogl C."/>
            <person name="Tomley F."/>
            <person name="Blake D.P."/>
            <person name="Joachim A."/>
        </authorList>
    </citation>
    <scope>NUCLEOTIDE SEQUENCE [LARGE SCALE GENOMIC DNA]</scope>
    <source>
        <strain evidence="1 2">Wien I</strain>
    </source>
</reference>
<feature type="non-terminal residue" evidence="1">
    <location>
        <position position="1"/>
    </location>
</feature>
<dbReference type="RefSeq" id="XP_067921928.1">
    <property type="nucleotide sequence ID" value="XM_068066098.1"/>
</dbReference>
<keyword evidence="2" id="KW-1185">Reference proteome</keyword>
<proteinExistence type="predicted"/>
<name>A0A2C6KVC6_9APIC</name>
<dbReference type="VEuPathDB" id="ToxoDB:CSUI_005932"/>
<dbReference type="GeneID" id="94429309"/>
<evidence type="ECO:0000313" key="1">
    <source>
        <dbReference type="EMBL" id="PHJ20238.1"/>
    </source>
</evidence>
<dbReference type="EMBL" id="MIGC01002934">
    <property type="protein sequence ID" value="PHJ20238.1"/>
    <property type="molecule type" value="Genomic_DNA"/>
</dbReference>
<dbReference type="AlphaFoldDB" id="A0A2C6KVC6"/>
<dbReference type="Proteomes" id="UP000221165">
    <property type="component" value="Unassembled WGS sequence"/>
</dbReference>
<accession>A0A2C6KVC6</accession>
<comment type="caution">
    <text evidence="1">The sequence shown here is derived from an EMBL/GenBank/DDBJ whole genome shotgun (WGS) entry which is preliminary data.</text>
</comment>
<protein>
    <submittedName>
        <fullName evidence="1">Uncharacterized protein</fullName>
    </submittedName>
</protein>
<evidence type="ECO:0000313" key="2">
    <source>
        <dbReference type="Proteomes" id="UP000221165"/>
    </source>
</evidence>